<evidence type="ECO:0000256" key="11">
    <source>
        <dbReference type="PIRSR" id="PIRSR613078-1"/>
    </source>
</evidence>
<comment type="function">
    <text evidence="9">Catalyzes the attachment of isoleucine to tRNA(Ile). As IleRS can inadvertently accommodate and process structurally similar amino acids such as valine, to avoid such errors it has two additional distinct tRNA(Ile)-dependent editing activities. One activity is designated as 'pretransfer' editing and involves the hydrolysis of activated Val-AMP. The other activity is designated 'posttransfer' editing and involves deacylation of mischarged Val-tRNA(Ile).</text>
</comment>
<dbReference type="GO" id="GO:0004822">
    <property type="term" value="F:isoleucine-tRNA ligase activity"/>
    <property type="evidence" value="ECO:0007669"/>
    <property type="project" value="UniProtKB-EC"/>
</dbReference>
<dbReference type="GO" id="GO:0000049">
    <property type="term" value="F:tRNA binding"/>
    <property type="evidence" value="ECO:0007669"/>
    <property type="project" value="InterPro"/>
</dbReference>
<dbReference type="InterPro" id="IPR013078">
    <property type="entry name" value="His_Pase_superF_clade-1"/>
</dbReference>
<keyword evidence="5 13" id="KW-0547">Nucleotide-binding</keyword>
<organism evidence="16 17">
    <name type="scientific">Candidatus Kaiserbacteria bacterium RIFCSPLOWO2_12_FULL_45_26</name>
    <dbReference type="NCBI Taxonomy" id="1798525"/>
    <lineage>
        <taxon>Bacteria</taxon>
        <taxon>Candidatus Kaiseribacteriota</taxon>
    </lineage>
</organism>
<feature type="domain" description="Methionyl/Valyl/Leucyl/Isoleucyl-tRNA synthetase anticodon-binding" evidence="15">
    <location>
        <begin position="910"/>
        <end position="1055"/>
    </location>
</feature>
<feature type="binding site" evidence="12">
    <location>
        <position position="584"/>
    </location>
    <ligand>
        <name>substrate</name>
    </ligand>
</feature>
<feature type="domain" description="Aminoacyl-tRNA synthetase class Ia" evidence="14">
    <location>
        <begin position="30"/>
        <end position="527"/>
    </location>
</feature>
<protein>
    <recommendedName>
        <fullName evidence="2">isoleucine--tRNA ligase</fullName>
        <ecNumber evidence="2">6.1.1.5</ecNumber>
    </recommendedName>
</protein>
<dbReference type="Gene3D" id="3.40.50.1240">
    <property type="entry name" value="Phosphoglycerate mutase-like"/>
    <property type="match status" value="1"/>
</dbReference>
<feature type="binding site" evidence="12">
    <location>
        <begin position="532"/>
        <end position="539"/>
    </location>
    <ligand>
        <name>substrate</name>
    </ligand>
</feature>
<evidence type="ECO:0000256" key="2">
    <source>
        <dbReference type="ARBA" id="ARBA00013165"/>
    </source>
</evidence>
<dbReference type="Pfam" id="PF08264">
    <property type="entry name" value="Anticodon_1"/>
    <property type="match status" value="1"/>
</dbReference>
<feature type="active site" description="Tele-phosphohistidine intermediate" evidence="11">
    <location>
        <position position="533"/>
    </location>
</feature>
<keyword evidence="8 13" id="KW-0030">Aminoacyl-tRNA synthetase</keyword>
<keyword evidence="7 13" id="KW-0648">Protein biosynthesis</keyword>
<proteinExistence type="inferred from homology"/>
<dbReference type="GO" id="GO:0006428">
    <property type="term" value="P:isoleucyl-tRNA aminoacylation"/>
    <property type="evidence" value="ECO:0007669"/>
    <property type="project" value="InterPro"/>
</dbReference>
<dbReference type="InterPro" id="IPR023586">
    <property type="entry name" value="Ile-tRNA-ligase_type2"/>
</dbReference>
<dbReference type="InterPro" id="IPR029033">
    <property type="entry name" value="His_PPase_superfam"/>
</dbReference>
<dbReference type="PRINTS" id="PR00984">
    <property type="entry name" value="TRNASYNTHILE"/>
</dbReference>
<keyword evidence="4 13" id="KW-0436">Ligase</keyword>
<dbReference type="Gene3D" id="1.10.730.10">
    <property type="entry name" value="Isoleucyl-tRNA Synthetase, Domain 1"/>
    <property type="match status" value="1"/>
</dbReference>
<dbReference type="CDD" id="cd07961">
    <property type="entry name" value="Anticodon_Ia_Ile_ABEc"/>
    <property type="match status" value="1"/>
</dbReference>
<sequence length="1181" mass="133393">MSKKINRENDSVEVVPEVTKSEVSLREEEIQAFWAANDIFNKSVETPASGAPKGNYVFYDGPPFATGTPHYGHILAGTIKDAIPRFWTMNGFRVRRKWGWDCHGLPLENLIEKKLGLANKRDIEDFGIKNFNEAARGTVMEYADDWKKVVPRMGRFVDMEDDYKTMDSTYTESVWWVFSELNKKGLVYEGFKSMHLCPRCGTTLSNFEVNQGYKDIKDIAVTVKLPLLDEAGNKTDTSLLVWTTTPWTLPGNMAAAVHNDFVYAKVKITTEAGEEFVVLAKERLVQLGDIQHEVVGEMKGSELVGRSYEPPFAYFKDVEMKGKDKAWKIYHADYVELGQDGTGAVHLAPAYGEEDLQLAQREGVPVVHHVDYEGRFMDFITDFAGKLVKPKDDDTAEIDHKEADIEILKALQASGKVFKKENITHSYPHCWRDETPLLNYATTSWFVKVTDIKDDLVAANNQVHWVPDHVGANRFGKWLEGARDWAVSRQRYWGAPLPIWRNPETKDYVVLSSLAELQAKVKKSGNQYFVMRHGESESNLSFKVSADKLTVDNLTEKGQEQVVAATADLKAKNIDLIVHSGFLRTKTTAEIVARELGLEAEQVIEDGRLAELQAGADLEGKTWPDYHSLFESEREVFFKDLPGRENRMDVVRRVGAMLYEIESKYAGKNVLFVGHAASLFGLRVVAAGLEREEAVTLKATEGFMKNAEVQALPFTPMPHNDDFALDYHRPYIDDIVLYEGETKLVRVPDVFDCWFESGSMPYGQHHYPFSCDEGTFAKQNFPAQFIAEGLDQTRGWFYSLIVLGTALFGKSPYENVIVNGLVLAEDGKKMSKSLRNYPDPMELADRVGADAMRYYLLSSPIMRGEDLNFSEKEVLELQRKNIGRLHNVLAMYEMFADGTKPTADSTNVLDRWIVSRLNQLIADSTTGYKNYELDKATRPIADFIEDVSVWYLRRSRERLKGEDEADKALAIGTLRHLLRTLALVMAPAMPFYAEYLYRAVKGEHEPESVHLAAWPEGGVIDSVVLEEMSLVREFVTLALEARTKANAKVRQPLSALSLNHELAPEYASIVAEEVNVKEVTFAPDQTERVILNLTITPELKAEGEVREFMRAVQERRKQDGLEPQDRIALMVQATPEGRLVLETFKDMLTKTVGATELMFTDVEGETVTAGEHTFVIALKKL</sequence>
<dbReference type="InterPro" id="IPR033709">
    <property type="entry name" value="Anticodon_Ile_ABEc"/>
</dbReference>
<dbReference type="Proteomes" id="UP000177325">
    <property type="component" value="Unassembled WGS sequence"/>
</dbReference>
<dbReference type="SUPFAM" id="SSF53254">
    <property type="entry name" value="Phosphoglycerate mutase-like"/>
    <property type="match status" value="1"/>
</dbReference>
<evidence type="ECO:0000256" key="1">
    <source>
        <dbReference type="ARBA" id="ARBA00007078"/>
    </source>
</evidence>
<comment type="catalytic activity">
    <reaction evidence="10">
        <text>tRNA(Ile) + L-isoleucine + ATP = L-isoleucyl-tRNA(Ile) + AMP + diphosphate</text>
        <dbReference type="Rhea" id="RHEA:11060"/>
        <dbReference type="Rhea" id="RHEA-COMP:9666"/>
        <dbReference type="Rhea" id="RHEA-COMP:9695"/>
        <dbReference type="ChEBI" id="CHEBI:30616"/>
        <dbReference type="ChEBI" id="CHEBI:33019"/>
        <dbReference type="ChEBI" id="CHEBI:58045"/>
        <dbReference type="ChEBI" id="CHEBI:78442"/>
        <dbReference type="ChEBI" id="CHEBI:78528"/>
        <dbReference type="ChEBI" id="CHEBI:456215"/>
        <dbReference type="EC" id="6.1.1.5"/>
    </reaction>
</comment>
<evidence type="ECO:0000313" key="16">
    <source>
        <dbReference type="EMBL" id="OGG84511.1"/>
    </source>
</evidence>
<feature type="domain" description="Aminoacyl-tRNA synthetase class Ia" evidence="14">
    <location>
        <begin position="732"/>
        <end position="866"/>
    </location>
</feature>
<evidence type="ECO:0000259" key="15">
    <source>
        <dbReference type="Pfam" id="PF08264"/>
    </source>
</evidence>
<evidence type="ECO:0000256" key="8">
    <source>
        <dbReference type="ARBA" id="ARBA00023146"/>
    </source>
</evidence>
<evidence type="ECO:0000256" key="5">
    <source>
        <dbReference type="ARBA" id="ARBA00022741"/>
    </source>
</evidence>
<accession>A0A1F6FF73</accession>
<dbReference type="Gene3D" id="3.40.50.620">
    <property type="entry name" value="HUPs"/>
    <property type="match status" value="2"/>
</dbReference>
<dbReference type="PANTHER" id="PTHR42780:SF1">
    <property type="entry name" value="ISOLEUCINE--TRNA LIGASE, CYTOPLASMIC"/>
    <property type="match status" value="1"/>
</dbReference>
<dbReference type="Pfam" id="PF19302">
    <property type="entry name" value="DUF5915"/>
    <property type="match status" value="1"/>
</dbReference>
<evidence type="ECO:0000256" key="10">
    <source>
        <dbReference type="ARBA" id="ARBA00048359"/>
    </source>
</evidence>
<dbReference type="PANTHER" id="PTHR42780">
    <property type="entry name" value="SOLEUCYL-TRNA SYNTHETASE"/>
    <property type="match status" value="1"/>
</dbReference>
<dbReference type="Gene3D" id="3.90.740.10">
    <property type="entry name" value="Valyl/Leucyl/Isoleucyl-tRNA synthetase, editing domain"/>
    <property type="match status" value="1"/>
</dbReference>
<reference evidence="16 17" key="1">
    <citation type="journal article" date="2016" name="Nat. Commun.">
        <title>Thousands of microbial genomes shed light on interconnected biogeochemical processes in an aquifer system.</title>
        <authorList>
            <person name="Anantharaman K."/>
            <person name="Brown C.T."/>
            <person name="Hug L.A."/>
            <person name="Sharon I."/>
            <person name="Castelle C.J."/>
            <person name="Probst A.J."/>
            <person name="Thomas B.C."/>
            <person name="Singh A."/>
            <person name="Wilkins M.J."/>
            <person name="Karaoz U."/>
            <person name="Brodie E.L."/>
            <person name="Williams K.H."/>
            <person name="Hubbard S.S."/>
            <person name="Banfield J.F."/>
        </authorList>
    </citation>
    <scope>NUCLEOTIDE SEQUENCE [LARGE SCALE GENOMIC DNA]</scope>
</reference>
<dbReference type="SUPFAM" id="SSF47323">
    <property type="entry name" value="Anticodon-binding domain of a subclass of class I aminoacyl-tRNA synthetases"/>
    <property type="match status" value="1"/>
</dbReference>
<evidence type="ECO:0000256" key="13">
    <source>
        <dbReference type="RuleBase" id="RU363035"/>
    </source>
</evidence>
<evidence type="ECO:0000256" key="3">
    <source>
        <dbReference type="ARBA" id="ARBA00022490"/>
    </source>
</evidence>
<evidence type="ECO:0000256" key="6">
    <source>
        <dbReference type="ARBA" id="ARBA00022840"/>
    </source>
</evidence>
<dbReference type="Gene3D" id="2.170.220.10">
    <property type="match status" value="1"/>
</dbReference>
<dbReference type="InterPro" id="IPR009008">
    <property type="entry name" value="Val/Leu/Ile-tRNA-synth_edit"/>
</dbReference>
<dbReference type="InterPro" id="IPR001412">
    <property type="entry name" value="aa-tRNA-synth_I_CS"/>
</dbReference>
<dbReference type="InterPro" id="IPR002301">
    <property type="entry name" value="Ile-tRNA-ligase"/>
</dbReference>
<dbReference type="PROSITE" id="PS00178">
    <property type="entry name" value="AA_TRNA_LIGASE_I"/>
    <property type="match status" value="1"/>
</dbReference>
<keyword evidence="6 13" id="KW-0067">ATP-binding</keyword>
<comment type="similarity">
    <text evidence="1">Belongs to the class-I aminoacyl-tRNA synthetase family. IleS type 2 subfamily.</text>
</comment>
<evidence type="ECO:0000256" key="12">
    <source>
        <dbReference type="PIRSR" id="PIRSR613078-2"/>
    </source>
</evidence>
<dbReference type="InterPro" id="IPR013155">
    <property type="entry name" value="M/V/L/I-tRNA-synth_anticd-bd"/>
</dbReference>
<dbReference type="EC" id="6.1.1.5" evidence="2"/>
<evidence type="ECO:0000256" key="9">
    <source>
        <dbReference type="ARBA" id="ARBA00025217"/>
    </source>
</evidence>
<dbReference type="GO" id="GO:0002161">
    <property type="term" value="F:aminoacyl-tRNA deacylase activity"/>
    <property type="evidence" value="ECO:0007669"/>
    <property type="project" value="InterPro"/>
</dbReference>
<dbReference type="STRING" id="1798525.A3G90_00235"/>
<gene>
    <name evidence="16" type="ORF">A3G90_00235</name>
</gene>
<dbReference type="InterPro" id="IPR002300">
    <property type="entry name" value="aa-tRNA-synth_Ia"/>
</dbReference>
<evidence type="ECO:0000256" key="4">
    <source>
        <dbReference type="ARBA" id="ARBA00022598"/>
    </source>
</evidence>
<evidence type="ECO:0000259" key="14">
    <source>
        <dbReference type="Pfam" id="PF00133"/>
    </source>
</evidence>
<feature type="active site" description="Proton donor/acceptor" evidence="11">
    <location>
        <position position="611"/>
    </location>
</feature>
<dbReference type="InterPro" id="IPR009080">
    <property type="entry name" value="tRNAsynth_Ia_anticodon-bd"/>
</dbReference>
<dbReference type="Pfam" id="PF00133">
    <property type="entry name" value="tRNA-synt_1"/>
    <property type="match status" value="2"/>
</dbReference>
<dbReference type="InterPro" id="IPR014729">
    <property type="entry name" value="Rossmann-like_a/b/a_fold"/>
</dbReference>
<name>A0A1F6FF73_9BACT</name>
<dbReference type="Pfam" id="PF00300">
    <property type="entry name" value="His_Phos_1"/>
    <property type="match status" value="1"/>
</dbReference>
<dbReference type="EMBL" id="MFMM01000001">
    <property type="protein sequence ID" value="OGG84511.1"/>
    <property type="molecule type" value="Genomic_DNA"/>
</dbReference>
<dbReference type="SUPFAM" id="SSF50677">
    <property type="entry name" value="ValRS/IleRS/LeuRS editing domain"/>
    <property type="match status" value="1"/>
</dbReference>
<dbReference type="CDD" id="cd07067">
    <property type="entry name" value="HP_PGM_like"/>
    <property type="match status" value="1"/>
</dbReference>
<comment type="caution">
    <text evidence="16">The sequence shown here is derived from an EMBL/GenBank/DDBJ whole genome shotgun (WGS) entry which is preliminary data.</text>
</comment>
<evidence type="ECO:0000256" key="7">
    <source>
        <dbReference type="ARBA" id="ARBA00022917"/>
    </source>
</evidence>
<dbReference type="AlphaFoldDB" id="A0A1F6FF73"/>
<dbReference type="SUPFAM" id="SSF52374">
    <property type="entry name" value="Nucleotidylyl transferase"/>
    <property type="match status" value="1"/>
</dbReference>
<evidence type="ECO:0000313" key="17">
    <source>
        <dbReference type="Proteomes" id="UP000177325"/>
    </source>
</evidence>
<dbReference type="GO" id="GO:0005524">
    <property type="term" value="F:ATP binding"/>
    <property type="evidence" value="ECO:0007669"/>
    <property type="project" value="UniProtKB-KW"/>
</dbReference>
<keyword evidence="3" id="KW-0963">Cytoplasm</keyword>